<evidence type="ECO:0000313" key="2">
    <source>
        <dbReference type="RefSeq" id="XP_028142257.1"/>
    </source>
</evidence>
<dbReference type="RefSeq" id="XP_028142256.1">
    <property type="nucleotide sequence ID" value="XM_028286455.1"/>
</dbReference>
<organism evidence="1">
    <name type="scientific">Diabrotica virgifera virgifera</name>
    <name type="common">western corn rootworm</name>
    <dbReference type="NCBI Taxonomy" id="50390"/>
    <lineage>
        <taxon>Eukaryota</taxon>
        <taxon>Metazoa</taxon>
        <taxon>Ecdysozoa</taxon>
        <taxon>Arthropoda</taxon>
        <taxon>Hexapoda</taxon>
        <taxon>Insecta</taxon>
        <taxon>Pterygota</taxon>
        <taxon>Neoptera</taxon>
        <taxon>Endopterygota</taxon>
        <taxon>Coleoptera</taxon>
        <taxon>Polyphaga</taxon>
        <taxon>Cucujiformia</taxon>
        <taxon>Chrysomeloidea</taxon>
        <taxon>Chrysomelidae</taxon>
        <taxon>Galerucinae</taxon>
        <taxon>Diabroticina</taxon>
        <taxon>Diabroticites</taxon>
        <taxon>Diabrotica</taxon>
    </lineage>
</organism>
<dbReference type="RefSeq" id="XP_028142257.1">
    <property type="nucleotide sequence ID" value="XM_028286456.1"/>
</dbReference>
<name>A0A6P7G0C1_DIAVI</name>
<proteinExistence type="predicted"/>
<reference evidence="1 2" key="1">
    <citation type="submission" date="2025-04" db="UniProtKB">
        <authorList>
            <consortium name="RefSeq"/>
        </authorList>
    </citation>
    <scope>IDENTIFICATION</scope>
    <source>
        <tissue evidence="1 2">Whole insect</tissue>
    </source>
</reference>
<protein>
    <submittedName>
        <fullName evidence="1">Uncharacterized protein LOC114336129 isoform X1</fullName>
    </submittedName>
    <submittedName>
        <fullName evidence="2">Uncharacterized protein LOC114336129 isoform X2</fullName>
    </submittedName>
</protein>
<sequence length="172" mass="19515">MNIKIFTGQKNVSMMLYSLNIEKKCYKERIENSENKTKMAWQLVKEIKGNSKNQGNFCLEGDPQVLSDEINQFMANAAAEAVKKIKPVKNFQINIEQNNHCMFLIPVSEKEIGHIINSLKNKHSSGYDEISTSLIKFVSSEICLPLSFIVNTSFRQGKFPQKSKTSNCQATT</sequence>
<dbReference type="AlphaFoldDB" id="A0A6P7G0C1"/>
<evidence type="ECO:0000313" key="1">
    <source>
        <dbReference type="RefSeq" id="XP_028142256.1"/>
    </source>
</evidence>
<gene>
    <name evidence="1 2" type="primary">LOC114336129</name>
</gene>
<accession>A0A6P7G0C1</accession>